<comment type="caution">
    <text evidence="2">The sequence shown here is derived from an EMBL/GenBank/DDBJ whole genome shotgun (WGS) entry which is preliminary data.</text>
</comment>
<evidence type="ECO:0000313" key="3">
    <source>
        <dbReference type="Proteomes" id="UP001480595"/>
    </source>
</evidence>
<accession>A0ABR1TNK7</accession>
<dbReference type="RefSeq" id="XP_066710411.1">
    <property type="nucleotide sequence ID" value="XM_066861301.1"/>
</dbReference>
<evidence type="ECO:0000313" key="2">
    <source>
        <dbReference type="EMBL" id="KAK8048162.1"/>
    </source>
</evidence>
<dbReference type="GeneID" id="92094364"/>
<proteinExistence type="predicted"/>
<dbReference type="EMBL" id="JAQQWL010000011">
    <property type="protein sequence ID" value="KAK8048162.1"/>
    <property type="molecule type" value="Genomic_DNA"/>
</dbReference>
<evidence type="ECO:0000256" key="1">
    <source>
        <dbReference type="SAM" id="MobiDB-lite"/>
    </source>
</evidence>
<feature type="compositionally biased region" description="Pro residues" evidence="1">
    <location>
        <begin position="54"/>
        <end position="63"/>
    </location>
</feature>
<name>A0ABR1TNK7_9PEZI</name>
<reference evidence="2 3" key="1">
    <citation type="submission" date="2023-01" db="EMBL/GenBank/DDBJ databases">
        <title>Analysis of 21 Apiospora genomes using comparative genomics revels a genus with tremendous synthesis potential of carbohydrate active enzymes and secondary metabolites.</title>
        <authorList>
            <person name="Sorensen T."/>
        </authorList>
    </citation>
    <scope>NUCLEOTIDE SEQUENCE [LARGE SCALE GENOMIC DNA]</scope>
    <source>
        <strain evidence="2 3">CBS 135458</strain>
    </source>
</reference>
<feature type="region of interest" description="Disordered" evidence="1">
    <location>
        <begin position="1"/>
        <end position="70"/>
    </location>
</feature>
<dbReference type="Proteomes" id="UP001480595">
    <property type="component" value="Unassembled WGS sequence"/>
</dbReference>
<keyword evidence="3" id="KW-1185">Reference proteome</keyword>
<gene>
    <name evidence="2" type="ORF">PG994_009892</name>
</gene>
<protein>
    <submittedName>
        <fullName evidence="2">Uncharacterized protein</fullName>
    </submittedName>
</protein>
<sequence>MFYRFFGPEVDEAEDESTAASSSEKGNTTAKKPEEIAHSDGGGGSITSSSTKKPSPPATPAPIRPRGQLERSKALELAKGFGEIMGEELLSPATIQGYCLQIRQDPVGGVEKALMWKEKTLKEARQRQLKKQAQK</sequence>
<organism evidence="2 3">
    <name type="scientific">Apiospora phragmitis</name>
    <dbReference type="NCBI Taxonomy" id="2905665"/>
    <lineage>
        <taxon>Eukaryota</taxon>
        <taxon>Fungi</taxon>
        <taxon>Dikarya</taxon>
        <taxon>Ascomycota</taxon>
        <taxon>Pezizomycotina</taxon>
        <taxon>Sordariomycetes</taxon>
        <taxon>Xylariomycetidae</taxon>
        <taxon>Amphisphaeriales</taxon>
        <taxon>Apiosporaceae</taxon>
        <taxon>Apiospora</taxon>
    </lineage>
</organism>